<comment type="caution">
    <text evidence="1">The sequence shown here is derived from an EMBL/GenBank/DDBJ whole genome shotgun (WGS) entry which is preliminary data.</text>
</comment>
<evidence type="ECO:0000313" key="2">
    <source>
        <dbReference type="Proteomes" id="UP000663831"/>
    </source>
</evidence>
<organism evidence="1 2">
    <name type="scientific">Rhizoctonia solani</name>
    <dbReference type="NCBI Taxonomy" id="456999"/>
    <lineage>
        <taxon>Eukaryota</taxon>
        <taxon>Fungi</taxon>
        <taxon>Dikarya</taxon>
        <taxon>Basidiomycota</taxon>
        <taxon>Agaricomycotina</taxon>
        <taxon>Agaricomycetes</taxon>
        <taxon>Cantharellales</taxon>
        <taxon>Ceratobasidiaceae</taxon>
        <taxon>Rhizoctonia</taxon>
    </lineage>
</organism>
<dbReference type="Proteomes" id="UP000663831">
    <property type="component" value="Unassembled WGS sequence"/>
</dbReference>
<protein>
    <submittedName>
        <fullName evidence="1">Uncharacterized protein</fullName>
    </submittedName>
</protein>
<proteinExistence type="predicted"/>
<dbReference type="EMBL" id="CAJMWV010000248">
    <property type="protein sequence ID" value="CAE6384362.1"/>
    <property type="molecule type" value="Genomic_DNA"/>
</dbReference>
<accession>A0A8H2WLG2</accession>
<sequence length="508" mass="57884">MMSNVQQVLLLPEIIQKTASYCGYREQRDLAYTCRWFFSLVAPVIWKEVRGVETVIKLIPGAKVSKLYNTRRYEEAHHRNIILDESILNADWTRYWYYAPFVRHIMLSSSLQGHMGAIIQVWGWRFLFMKLQGSVLLPNLRNLDTQGLYFSSHFDRLACFVLLLSPSLQKLSLHDMSPAGPANGLPATRPLSLLLGAISKSSVADSSRIVATRDQWHPSEETLASLSPSEYPEGSFWFSNLSAPTGLRDLEITLLSPSTLWDEFCIIGFLPFLERLKTYFYIDFSKEVKYNLKTTTLPPGLFPSLRALSLNNTSHVDLFRWTWSLKTMVSRLSSAHIDLPNFGSNCQSLMVNFAQLIHDNSPSLMDLSLGLIYASREMGALEIACELLSTIPLQALTLKLDYRSVKVGDYPSAYSESTFHHLRRLHISSEFNTSDWATLPKIAKAFPNLEYLNITSSDESESYEPLDISCIDHTAFQPINIQILAQYVERSSREDEGKWEIIRPDITK</sequence>
<dbReference type="SUPFAM" id="SSF52047">
    <property type="entry name" value="RNI-like"/>
    <property type="match status" value="1"/>
</dbReference>
<dbReference type="AlphaFoldDB" id="A0A8H2WLG2"/>
<evidence type="ECO:0000313" key="1">
    <source>
        <dbReference type="EMBL" id="CAE6384362.1"/>
    </source>
</evidence>
<name>A0A8H2WLG2_9AGAM</name>
<gene>
    <name evidence="1" type="ORF">RDB_LOCUS4479</name>
</gene>
<reference evidence="1" key="1">
    <citation type="submission" date="2021-01" db="EMBL/GenBank/DDBJ databases">
        <authorList>
            <person name="Kaushik A."/>
        </authorList>
    </citation>
    <scope>NUCLEOTIDE SEQUENCE</scope>
    <source>
        <strain evidence="1">AG3-1AP</strain>
    </source>
</reference>